<evidence type="ECO:0008006" key="4">
    <source>
        <dbReference type="Google" id="ProtNLM"/>
    </source>
</evidence>
<evidence type="ECO:0000313" key="3">
    <source>
        <dbReference type="Proteomes" id="UP001596091"/>
    </source>
</evidence>
<dbReference type="Pfam" id="PF12779">
    <property type="entry name" value="WXXGXW"/>
    <property type="match status" value="1"/>
</dbReference>
<protein>
    <recommendedName>
        <fullName evidence="4">BcpO-related WXXGXW repeat protein</fullName>
    </recommendedName>
</protein>
<dbReference type="InterPro" id="IPR024447">
    <property type="entry name" value="YXWGXW_rpt"/>
</dbReference>
<dbReference type="Proteomes" id="UP001596091">
    <property type="component" value="Unassembled WGS sequence"/>
</dbReference>
<keyword evidence="3" id="KW-1185">Reference proteome</keyword>
<proteinExistence type="predicted"/>
<organism evidence="2 3">
    <name type="scientific">Acidicapsa dinghuensis</name>
    <dbReference type="NCBI Taxonomy" id="2218256"/>
    <lineage>
        <taxon>Bacteria</taxon>
        <taxon>Pseudomonadati</taxon>
        <taxon>Acidobacteriota</taxon>
        <taxon>Terriglobia</taxon>
        <taxon>Terriglobales</taxon>
        <taxon>Acidobacteriaceae</taxon>
        <taxon>Acidicapsa</taxon>
    </lineage>
</organism>
<sequence length="97" mass="11249">MKKFLPTLILAAALLPAASSFAQVVVRVGPPAPIVERRPVAPGPGFVWIDGYHRWDGARYVWVPGRWDRPPRPHARWVPHRWEHRHDGWVLVEGHWR</sequence>
<feature type="signal peptide" evidence="1">
    <location>
        <begin position="1"/>
        <end position="22"/>
    </location>
</feature>
<evidence type="ECO:0000256" key="1">
    <source>
        <dbReference type="SAM" id="SignalP"/>
    </source>
</evidence>
<comment type="caution">
    <text evidence="2">The sequence shown here is derived from an EMBL/GenBank/DDBJ whole genome shotgun (WGS) entry which is preliminary data.</text>
</comment>
<keyword evidence="1" id="KW-0732">Signal</keyword>
<reference evidence="3" key="1">
    <citation type="journal article" date="2019" name="Int. J. Syst. Evol. Microbiol.">
        <title>The Global Catalogue of Microorganisms (GCM) 10K type strain sequencing project: providing services to taxonomists for standard genome sequencing and annotation.</title>
        <authorList>
            <consortium name="The Broad Institute Genomics Platform"/>
            <consortium name="The Broad Institute Genome Sequencing Center for Infectious Disease"/>
            <person name="Wu L."/>
            <person name="Ma J."/>
        </authorList>
    </citation>
    <scope>NUCLEOTIDE SEQUENCE [LARGE SCALE GENOMIC DNA]</scope>
    <source>
        <strain evidence="3">JCM 4087</strain>
    </source>
</reference>
<name>A0ABW1EFL3_9BACT</name>
<dbReference type="RefSeq" id="WP_263339528.1">
    <property type="nucleotide sequence ID" value="NZ_JAGSYH010000005.1"/>
</dbReference>
<evidence type="ECO:0000313" key="2">
    <source>
        <dbReference type="EMBL" id="MFC5863107.1"/>
    </source>
</evidence>
<dbReference type="EMBL" id="JBHSPH010000003">
    <property type="protein sequence ID" value="MFC5863107.1"/>
    <property type="molecule type" value="Genomic_DNA"/>
</dbReference>
<feature type="chain" id="PRO_5045103097" description="BcpO-related WXXGXW repeat protein" evidence="1">
    <location>
        <begin position="23"/>
        <end position="97"/>
    </location>
</feature>
<accession>A0ABW1EFL3</accession>
<gene>
    <name evidence="2" type="ORF">ACFPT7_12445</name>
</gene>